<dbReference type="Proteomes" id="UP000782241">
    <property type="component" value="Unassembled WGS sequence"/>
</dbReference>
<dbReference type="InterPro" id="IPR029058">
    <property type="entry name" value="AB_hydrolase_fold"/>
</dbReference>
<accession>A0A9P7H6P8</accession>
<name>A0A9P7H6P8_9HYPO</name>
<organism evidence="2 3">
    <name type="scientific">Fusarium avenaceum</name>
    <dbReference type="NCBI Taxonomy" id="40199"/>
    <lineage>
        <taxon>Eukaryota</taxon>
        <taxon>Fungi</taxon>
        <taxon>Dikarya</taxon>
        <taxon>Ascomycota</taxon>
        <taxon>Pezizomycotina</taxon>
        <taxon>Sordariomycetes</taxon>
        <taxon>Hypocreomycetidae</taxon>
        <taxon>Hypocreales</taxon>
        <taxon>Nectriaceae</taxon>
        <taxon>Fusarium</taxon>
        <taxon>Fusarium tricinctum species complex</taxon>
    </lineage>
</organism>
<comment type="caution">
    <text evidence="2">The sequence shown here is derived from an EMBL/GenBank/DDBJ whole genome shotgun (WGS) entry which is preliminary data.</text>
</comment>
<feature type="domain" description="AB hydrolase-1" evidence="1">
    <location>
        <begin position="7"/>
        <end position="222"/>
    </location>
</feature>
<dbReference type="SUPFAM" id="SSF53474">
    <property type="entry name" value="alpha/beta-Hydrolases"/>
    <property type="match status" value="1"/>
</dbReference>
<proteinExistence type="predicted"/>
<reference evidence="2" key="1">
    <citation type="submission" date="2021-04" db="EMBL/GenBank/DDBJ databases">
        <title>Draft genome of Fusarium avenaceum strain F156N33, isolated from an atmospheric sample in Virginia.</title>
        <authorList>
            <person name="Yang S."/>
            <person name="Vinatzer B.A."/>
            <person name="Coleman J."/>
        </authorList>
    </citation>
    <scope>NUCLEOTIDE SEQUENCE</scope>
    <source>
        <strain evidence="2">F156N33</strain>
    </source>
</reference>
<keyword evidence="3" id="KW-1185">Reference proteome</keyword>
<dbReference type="PANTHER" id="PTHR37017:SF3">
    <property type="entry name" value="AB HYDROLASE-1 DOMAIN-CONTAINING PROTEIN"/>
    <property type="match status" value="1"/>
</dbReference>
<dbReference type="EMBL" id="JAGPUO010000010">
    <property type="protein sequence ID" value="KAG5660010.1"/>
    <property type="molecule type" value="Genomic_DNA"/>
</dbReference>
<gene>
    <name evidence="2" type="ORF">KAF25_003532</name>
</gene>
<sequence length="233" mass="25294">MESHKYRCTPVTLPTTQSTSTSVNFSHDVKAVQDAIAAETAEGFDVVVAVHSCGGIVGCSAIKGFTQQSSDKASAADTKTGRVIGLFMVATGFVYVGMSFLEAFGGKPPPTWEADYENNLMKMSADPIDMLYHDLPEEEAKEWVAKLTPTALTSCTTGFEVSYEGWRDVPVWLIMTKEDRAFPFEAQKMLCRAAEKSGAMVTKREIDSGHSPMLSKPGEVVDLLLEAITTFTA</sequence>
<dbReference type="Gene3D" id="3.40.50.1820">
    <property type="entry name" value="alpha/beta hydrolase"/>
    <property type="match status" value="1"/>
</dbReference>
<dbReference type="InterPro" id="IPR052897">
    <property type="entry name" value="Sec-Metab_Biosynth_Hydrolase"/>
</dbReference>
<protein>
    <recommendedName>
        <fullName evidence="1">AB hydrolase-1 domain-containing protein</fullName>
    </recommendedName>
</protein>
<dbReference type="InterPro" id="IPR000073">
    <property type="entry name" value="AB_hydrolase_1"/>
</dbReference>
<dbReference type="AlphaFoldDB" id="A0A9P7H6P8"/>
<evidence type="ECO:0000259" key="1">
    <source>
        <dbReference type="Pfam" id="PF12697"/>
    </source>
</evidence>
<evidence type="ECO:0000313" key="3">
    <source>
        <dbReference type="Proteomes" id="UP000782241"/>
    </source>
</evidence>
<dbReference type="Pfam" id="PF12697">
    <property type="entry name" value="Abhydrolase_6"/>
    <property type="match status" value="1"/>
</dbReference>
<dbReference type="PANTHER" id="PTHR37017">
    <property type="entry name" value="AB HYDROLASE-1 DOMAIN-CONTAINING PROTEIN-RELATED"/>
    <property type="match status" value="1"/>
</dbReference>
<evidence type="ECO:0000313" key="2">
    <source>
        <dbReference type="EMBL" id="KAG5660010.1"/>
    </source>
</evidence>